<gene>
    <name evidence="1" type="ORF">BSK56_19845</name>
</gene>
<dbReference type="EMBL" id="MPTB01000026">
    <property type="protein sequence ID" value="OMD45375.1"/>
    <property type="molecule type" value="Genomic_DNA"/>
</dbReference>
<evidence type="ECO:0000313" key="2">
    <source>
        <dbReference type="Proteomes" id="UP000187412"/>
    </source>
</evidence>
<reference evidence="1 2" key="1">
    <citation type="submission" date="2016-10" db="EMBL/GenBank/DDBJ databases">
        <title>Paenibacillus species isolates.</title>
        <authorList>
            <person name="Beno S.M."/>
        </authorList>
    </citation>
    <scope>NUCLEOTIDE SEQUENCE [LARGE SCALE GENOMIC DNA]</scope>
    <source>
        <strain evidence="1 2">FSL H7-0744</strain>
    </source>
</reference>
<sequence length="119" mass="12908">MRCLFAHDDYVGTGADLLVLDKKGNKVFSKENAASMSHSDGFLFVYPLTWEDNSVLILPADSEESNPLGRISLDIRSSKSSIVQAARMDAGWNAGLGGYGKSSLYILRMAGPFQEISGM</sequence>
<evidence type="ECO:0000313" key="1">
    <source>
        <dbReference type="EMBL" id="OMD45375.1"/>
    </source>
</evidence>
<name>A0ABX3H5W0_PAEBO</name>
<proteinExistence type="predicted"/>
<accession>A0ABX3H5W0</accession>
<comment type="caution">
    <text evidence="1">The sequence shown here is derived from an EMBL/GenBank/DDBJ whole genome shotgun (WGS) entry which is preliminary data.</text>
</comment>
<dbReference type="Proteomes" id="UP000187412">
    <property type="component" value="Unassembled WGS sequence"/>
</dbReference>
<keyword evidence="2" id="KW-1185">Reference proteome</keyword>
<protein>
    <submittedName>
        <fullName evidence="1">Uncharacterized protein</fullName>
    </submittedName>
</protein>
<organism evidence="1 2">
    <name type="scientific">Paenibacillus borealis</name>
    <dbReference type="NCBI Taxonomy" id="160799"/>
    <lineage>
        <taxon>Bacteria</taxon>
        <taxon>Bacillati</taxon>
        <taxon>Bacillota</taxon>
        <taxon>Bacilli</taxon>
        <taxon>Bacillales</taxon>
        <taxon>Paenibacillaceae</taxon>
        <taxon>Paenibacillus</taxon>
    </lineage>
</organism>